<evidence type="ECO:0000313" key="13">
    <source>
        <dbReference type="Proteomes" id="UP000003505"/>
    </source>
</evidence>
<dbReference type="EMBL" id="ACKP02000002">
    <property type="protein sequence ID" value="EEX78493.1"/>
    <property type="molecule type" value="Genomic_DNA"/>
</dbReference>
<dbReference type="SUPFAM" id="SSF58104">
    <property type="entry name" value="Methyl-accepting chemotaxis protein (MCP) signaling domain"/>
    <property type="match status" value="1"/>
</dbReference>
<dbReference type="Pfam" id="PF17202">
    <property type="entry name" value="sCache_3_3"/>
    <property type="match status" value="1"/>
</dbReference>
<protein>
    <submittedName>
        <fullName evidence="12">Methyl-accepting chemotaxis protein signaling domain protein</fullName>
    </submittedName>
    <submittedName>
        <fullName evidence="11">Methyl-accepting chemotaxis sensory transducer</fullName>
    </submittedName>
</protein>
<dbReference type="STRING" id="546271.Selsp_1909"/>
<dbReference type="PROSITE" id="PS50111">
    <property type="entry name" value="CHEMOTAXIS_TRANSDUC_2"/>
    <property type="match status" value="1"/>
</dbReference>
<evidence type="ECO:0000256" key="9">
    <source>
        <dbReference type="SAM" id="Phobius"/>
    </source>
</evidence>
<dbReference type="PANTHER" id="PTHR32089">
    <property type="entry name" value="METHYL-ACCEPTING CHEMOTAXIS PROTEIN MCPB"/>
    <property type="match status" value="1"/>
</dbReference>
<reference evidence="11 14" key="2">
    <citation type="submission" date="2011-04" db="EMBL/GenBank/DDBJ databases">
        <title>The complete genome of Selenomonas sputigena DSM 20758.</title>
        <authorList>
            <consortium name="US DOE Joint Genome Institute (JGI-PGF)"/>
            <person name="Lucas S."/>
            <person name="Copeland A."/>
            <person name="Lapidus A."/>
            <person name="Bruce D."/>
            <person name="Goodwin L."/>
            <person name="Pitluck S."/>
            <person name="Peters L."/>
            <person name="Kyrpides N."/>
            <person name="Mavromatis K."/>
            <person name="Ivanova N."/>
            <person name="Ovchinnikova G."/>
            <person name="Teshima H."/>
            <person name="Detter J.C."/>
            <person name="Tapia R."/>
            <person name="Han C."/>
            <person name="Land M."/>
            <person name="Hauser L."/>
            <person name="Markowitz V."/>
            <person name="Cheng J.-F."/>
            <person name="Hugenholtz P."/>
            <person name="Woyke T."/>
            <person name="Wu D."/>
            <person name="Gronow S."/>
            <person name="Wellnitz S."/>
            <person name="Schneider S."/>
            <person name="Klenk H.-P."/>
            <person name="Eisen J.A."/>
        </authorList>
    </citation>
    <scope>NUCLEOTIDE SEQUENCE [LARGE SCALE GENOMIC DNA]</scope>
    <source>
        <strain evidence="11">ATCC 35185</strain>
        <strain evidence="14">ATCC 35185 / DSM 20758 / VPI D19B-28</strain>
    </source>
</reference>
<comment type="subcellular location">
    <subcellularLocation>
        <location evidence="1">Cell membrane</location>
        <topology evidence="1">Multi-pass membrane protein</topology>
    </subcellularLocation>
</comment>
<dbReference type="Proteomes" id="UP000011124">
    <property type="component" value="Chromosome"/>
</dbReference>
<dbReference type="Gene3D" id="1.10.287.950">
    <property type="entry name" value="Methyl-accepting chemotaxis protein"/>
    <property type="match status" value="1"/>
</dbReference>
<accession>C9LRM7</accession>
<feature type="compositionally biased region" description="Low complexity" evidence="8">
    <location>
        <begin position="559"/>
        <end position="576"/>
    </location>
</feature>
<dbReference type="SMART" id="SM00283">
    <property type="entry name" value="MA"/>
    <property type="match status" value="1"/>
</dbReference>
<gene>
    <name evidence="11" type="ordered locus">Selsp_1909</name>
    <name evidence="12" type="ORF">SELSPUOL_00094</name>
</gene>
<evidence type="ECO:0000256" key="1">
    <source>
        <dbReference type="ARBA" id="ARBA00004651"/>
    </source>
</evidence>
<keyword evidence="6 7" id="KW-0807">Transducer</keyword>
<evidence type="ECO:0000256" key="5">
    <source>
        <dbReference type="ARBA" id="ARBA00023136"/>
    </source>
</evidence>
<dbReference type="InterPro" id="IPR029151">
    <property type="entry name" value="Sensor-like_sf"/>
</dbReference>
<dbReference type="InterPro" id="IPR004089">
    <property type="entry name" value="MCPsignal_dom"/>
</dbReference>
<dbReference type="eggNOG" id="COG0840">
    <property type="taxonomic scope" value="Bacteria"/>
</dbReference>
<feature type="region of interest" description="Disordered" evidence="8">
    <location>
        <begin position="553"/>
        <end position="585"/>
    </location>
</feature>
<feature type="domain" description="Methyl-accepting transducer" evidence="10">
    <location>
        <begin position="288"/>
        <end position="518"/>
    </location>
</feature>
<name>C9LRM7_SELS3</name>
<keyword evidence="14" id="KW-1185">Reference proteome</keyword>
<evidence type="ECO:0000313" key="14">
    <source>
        <dbReference type="Proteomes" id="UP000011124"/>
    </source>
</evidence>
<proteinExistence type="predicted"/>
<evidence type="ECO:0000256" key="6">
    <source>
        <dbReference type="ARBA" id="ARBA00023224"/>
    </source>
</evidence>
<evidence type="ECO:0000256" key="2">
    <source>
        <dbReference type="ARBA" id="ARBA00022475"/>
    </source>
</evidence>
<dbReference type="Pfam" id="PF00015">
    <property type="entry name" value="MCPsignal"/>
    <property type="match status" value="1"/>
</dbReference>
<evidence type="ECO:0000259" key="10">
    <source>
        <dbReference type="PROSITE" id="PS50111"/>
    </source>
</evidence>
<evidence type="ECO:0000256" key="7">
    <source>
        <dbReference type="PROSITE-ProRule" id="PRU00284"/>
    </source>
</evidence>
<evidence type="ECO:0000256" key="4">
    <source>
        <dbReference type="ARBA" id="ARBA00022989"/>
    </source>
</evidence>
<evidence type="ECO:0000313" key="12">
    <source>
        <dbReference type="EMBL" id="EEX78493.1"/>
    </source>
</evidence>
<feature type="transmembrane region" description="Helical" evidence="9">
    <location>
        <begin position="203"/>
        <end position="224"/>
    </location>
</feature>
<evidence type="ECO:0000256" key="3">
    <source>
        <dbReference type="ARBA" id="ARBA00022692"/>
    </source>
</evidence>
<dbReference type="GO" id="GO:0007165">
    <property type="term" value="P:signal transduction"/>
    <property type="evidence" value="ECO:0007669"/>
    <property type="project" value="UniProtKB-KW"/>
</dbReference>
<dbReference type="HOGENOM" id="CLU_466102_0_0_9"/>
<dbReference type="Proteomes" id="UP000003505">
    <property type="component" value="Unassembled WGS sequence"/>
</dbReference>
<dbReference type="OrthoDB" id="9814363at2"/>
<keyword evidence="3 9" id="KW-0812">Transmembrane</keyword>
<dbReference type="KEGG" id="ssg:Selsp_1909"/>
<dbReference type="AlphaFoldDB" id="C9LRM7"/>
<dbReference type="InterPro" id="IPR033463">
    <property type="entry name" value="sCache_3"/>
</dbReference>
<reference evidence="12 13" key="1">
    <citation type="submission" date="2009-09" db="EMBL/GenBank/DDBJ databases">
        <authorList>
            <person name="Weinstock G."/>
            <person name="Sodergren E."/>
            <person name="Clifton S."/>
            <person name="Fulton L."/>
            <person name="Fulton B."/>
            <person name="Courtney L."/>
            <person name="Fronick C."/>
            <person name="Harrison M."/>
            <person name="Strong C."/>
            <person name="Farmer C."/>
            <person name="Delahaunty K."/>
            <person name="Markovic C."/>
            <person name="Hall O."/>
            <person name="Minx P."/>
            <person name="Tomlinson C."/>
            <person name="Mitreva M."/>
            <person name="Nelson J."/>
            <person name="Hou S."/>
            <person name="Wollam A."/>
            <person name="Pepin K.H."/>
            <person name="Johnson M."/>
            <person name="Bhonagiri V."/>
            <person name="Nash W.E."/>
            <person name="Warren W."/>
            <person name="Chinwalla A."/>
            <person name="Mardis E.R."/>
            <person name="Wilson R.K."/>
        </authorList>
    </citation>
    <scope>NUCLEOTIDE SEQUENCE [LARGE SCALE GENOMIC DNA]</scope>
    <source>
        <strain evidence="12">ATCC 35185</strain>
        <strain evidence="13">ATCC 35185 / DSM 20758 / VPI D19B-28</strain>
    </source>
</reference>
<dbReference type="PANTHER" id="PTHR32089:SF112">
    <property type="entry name" value="LYSOZYME-LIKE PROTEIN-RELATED"/>
    <property type="match status" value="1"/>
</dbReference>
<sequence>MQNDKKKSFLSRFFQSKDDAARLRRGVVLFAVFFLAAFLALGYRAYDSARTSNATIWKEKVDADMRGILLLIDSTHPGDWTVQDGRIYKGGRLLNDNGSFVDHLKEVTGSDVALFVGEQCASSTYETSGKRLVGQKADAAVTRIVLTGCTPYLGRSDFGGGRPIGSYRTLFDADGEAVGMIFVGVPESEEERSLGALTNSMTLAGLLLLLLVLTGLGLLLAYAGRIALPLQGQKEEEQASLPEVSDVPAGEALAAQELGTPRRDAAFEAVPSEMLSRMGAFCTKLLAGAQEQAQAMESALAQAGALKERAEKAASVLAEAADGMDEDASDEAQKEAEEVRRQFGENRRAAHDAAERTNALAKELKAADEMARDLGKRAAAIGDTLAEVAELASQTNLLAFNAAVEAARAGDAGRRFAAVADEVRRLSEDAGKLSTNAAELLTALAGDVSKAAEAIEAGGRGARESRTALRALADTAARLEEAARRTAGRGSGTARFLPALAEARALHEKMAQDAGKLLAIKEGEEAKIAELHAAADGLRTLLGTVLPTLEAVGGTDGTSEAGEAIDAATADGAAESSEMRGEEKP</sequence>
<evidence type="ECO:0000256" key="8">
    <source>
        <dbReference type="SAM" id="MobiDB-lite"/>
    </source>
</evidence>
<dbReference type="GO" id="GO:0005886">
    <property type="term" value="C:plasma membrane"/>
    <property type="evidence" value="ECO:0007669"/>
    <property type="project" value="UniProtKB-SubCell"/>
</dbReference>
<dbReference type="SUPFAM" id="SSF103190">
    <property type="entry name" value="Sensory domain-like"/>
    <property type="match status" value="1"/>
</dbReference>
<organism evidence="12 13">
    <name type="scientific">Selenomonas sputigena (strain ATCC 35185 / DSM 20758 / CCUG 44933 / VPI D19B-28)</name>
    <dbReference type="NCBI Taxonomy" id="546271"/>
    <lineage>
        <taxon>Bacteria</taxon>
        <taxon>Bacillati</taxon>
        <taxon>Bacillota</taxon>
        <taxon>Negativicutes</taxon>
        <taxon>Selenomonadales</taxon>
        <taxon>Selenomonadaceae</taxon>
        <taxon>Selenomonas</taxon>
    </lineage>
</organism>
<dbReference type="EMBL" id="CP002637">
    <property type="protein sequence ID" value="AEC00862.1"/>
    <property type="molecule type" value="Genomic_DNA"/>
</dbReference>
<keyword evidence="4 9" id="KW-1133">Transmembrane helix</keyword>
<dbReference type="RefSeq" id="WP_006190682.1">
    <property type="nucleotide sequence ID" value="NC_015437.1"/>
</dbReference>
<keyword evidence="2" id="KW-1003">Cell membrane</keyword>
<keyword evidence="5 9" id="KW-0472">Membrane</keyword>
<evidence type="ECO:0000313" key="11">
    <source>
        <dbReference type="EMBL" id="AEC00862.1"/>
    </source>
</evidence>